<dbReference type="AlphaFoldDB" id="A0A2N3L769"/>
<dbReference type="SUPFAM" id="SSF53474">
    <property type="entry name" value="alpha/beta-Hydrolases"/>
    <property type="match status" value="1"/>
</dbReference>
<dbReference type="EMBL" id="NXGX01000004">
    <property type="protein sequence ID" value="PKR58537.1"/>
    <property type="molecule type" value="Genomic_DNA"/>
</dbReference>
<proteinExistence type="predicted"/>
<sequence>MADGARWSAAYAETPHFTLKTYLSPQRAQQRPIVIYIEGDGFAWVRDNWVSPDPTPRDPFMLDVALRDDYFNAAYLARPCQYVIETGRGANCQSALWTDARFNEVVIADMSQAIDQLLSLRAHHGVVLVGGSGGGSVAMLVAARRNDIDAIVTLSGLLNHRAWSHYHKISSLGQSLNPADFYPKTASIPQLHLLAGEDTVIPVQLSQQELGHLMQLSPNSVNWREVPEIDHSCCWAGYWAKNSRQLIEGLIK</sequence>
<reference evidence="1 2" key="1">
    <citation type="submission" date="2017-09" db="EMBL/GenBank/DDBJ databases">
        <title>Biodiversity and function of Thalassospira species in the particle-attached aromatic-hydrocarbon-degrading consortia from the surface seawater of the China South Sea.</title>
        <authorList>
            <person name="Dong C."/>
            <person name="Lai Q."/>
            <person name="Shao Z."/>
        </authorList>
    </citation>
    <scope>NUCLEOTIDE SEQUENCE [LARGE SCALE GENOMIC DNA]</scope>
    <source>
        <strain evidence="1 2">139Z-12</strain>
    </source>
</reference>
<organism evidence="1 2">
    <name type="scientific">Thalassospira lohafexi</name>
    <dbReference type="NCBI Taxonomy" id="744227"/>
    <lineage>
        <taxon>Bacteria</taxon>
        <taxon>Pseudomonadati</taxon>
        <taxon>Pseudomonadota</taxon>
        <taxon>Alphaproteobacteria</taxon>
        <taxon>Rhodospirillales</taxon>
        <taxon>Thalassospiraceae</taxon>
        <taxon>Thalassospira</taxon>
    </lineage>
</organism>
<keyword evidence="2" id="KW-1185">Reference proteome</keyword>
<accession>A0A2N3L769</accession>
<dbReference type="Gene3D" id="3.40.50.1820">
    <property type="entry name" value="alpha/beta hydrolase"/>
    <property type="match status" value="1"/>
</dbReference>
<name>A0A2N3L769_9PROT</name>
<evidence type="ECO:0000313" key="2">
    <source>
        <dbReference type="Proteomes" id="UP000233332"/>
    </source>
</evidence>
<dbReference type="RefSeq" id="WP_101302517.1">
    <property type="nucleotide sequence ID" value="NZ_NXGX01000004.1"/>
</dbReference>
<gene>
    <name evidence="1" type="ORF">COO92_12485</name>
</gene>
<dbReference type="GO" id="GO:0016787">
    <property type="term" value="F:hydrolase activity"/>
    <property type="evidence" value="ECO:0007669"/>
    <property type="project" value="UniProtKB-KW"/>
</dbReference>
<protein>
    <submittedName>
        <fullName evidence="1">Alpha/beta hydrolase</fullName>
    </submittedName>
</protein>
<keyword evidence="1" id="KW-0378">Hydrolase</keyword>
<comment type="caution">
    <text evidence="1">The sequence shown here is derived from an EMBL/GenBank/DDBJ whole genome shotgun (WGS) entry which is preliminary data.</text>
</comment>
<evidence type="ECO:0000313" key="1">
    <source>
        <dbReference type="EMBL" id="PKR58537.1"/>
    </source>
</evidence>
<dbReference type="Proteomes" id="UP000233332">
    <property type="component" value="Unassembled WGS sequence"/>
</dbReference>
<dbReference type="InterPro" id="IPR029058">
    <property type="entry name" value="AB_hydrolase_fold"/>
</dbReference>